<proteinExistence type="predicted"/>
<evidence type="ECO:0000256" key="1">
    <source>
        <dbReference type="SAM" id="MobiDB-lite"/>
    </source>
</evidence>
<reference evidence="4" key="4">
    <citation type="journal article" date="2014" name="Indian J. Clin. Biochem.">
        <title>Alkaline phosphatase: an overview.</title>
        <authorList>
            <person name="Sharma U."/>
            <person name="Pal D."/>
            <person name="Prasad R."/>
        </authorList>
    </citation>
    <scope>NUCLEOTIDE SEQUENCE</scope>
</reference>
<sequence length="743" mass="76606">MPARALSGAIALLLAACAAPGPGVDDATAPANPDTTPVAPVIAPPPASHNDRGPRPPAQATRTIVFVWDGLRPDAINPDDTPNLVALRQRGVWFADHHATFPTFTMVNAASFATGAYPAGNGFWGNTLWAPGASGNDASGRPIDFRQPVFTEDWGVLDALDRASNGRLLRVPTLFETAQQAGLKTAVVGKSGPAFLQDRRRGGIVIDENAVFPLDFAQQLRRDGVALPRNTPVAHGGQPALAPDNGNPTALAPVATVKLRGGLVSGDPTDSSGPRATAANKALLGLYLDQVLARRAPDLSLIWLREPDSTEHAYGPGSANARLALRAQDERLGELLARLAELKLDASTNVIVVSDHGHSSVGGSPQLFPPRVIADGKLDGIATDGQTGWPVSGEARTAELIARARLGIAAFDGAGCQTSAMAGLRRNGSNVYPLLFDASGALCGQPRTQYQTRSYKLPATLPPNAVVIAANGGAEYLYVPSGDSNLVRKLATFLQSREEYGAVFVAARHGRIAGTLPLSAVRLEAEGGDAESGGAPADGAATGPGNAASAAGAAGAAPGTTGRAAGNTAARAPFAPRTPDIVVSFDFDAGAVVGDLPGTIQSSFLNSRGMHGSFSPVDVHNTLIAAGPSFKAGGVVQQPSGNVDVAPTVAWLLGLRMPRADGRVLFEALAKPPSGSVPGAAVAASVAATPATGLRFALPTSADGADLDRNKTGRHETTLNFKDLRLPDGRTLRYFDQAKVQRK</sequence>
<dbReference type="SUPFAM" id="SSF53649">
    <property type="entry name" value="Alkaline phosphatase-like"/>
    <property type="match status" value="1"/>
</dbReference>
<feature type="region of interest" description="Disordered" evidence="1">
    <location>
        <begin position="26"/>
        <end position="58"/>
    </location>
</feature>
<keyword evidence="2" id="KW-0732">Signal</keyword>
<dbReference type="GO" id="GO:0005773">
    <property type="term" value="C:vacuole"/>
    <property type="evidence" value="ECO:0007669"/>
    <property type="project" value="TreeGrafter"/>
</dbReference>
<evidence type="ECO:0000256" key="2">
    <source>
        <dbReference type="SAM" id="SignalP"/>
    </source>
</evidence>
<keyword evidence="3" id="KW-1185">Reference proteome</keyword>
<dbReference type="InterPro" id="IPR017850">
    <property type="entry name" value="Alkaline_phosphatase_core_sf"/>
</dbReference>
<dbReference type="PROSITE" id="PS51257">
    <property type="entry name" value="PROKAR_LIPOPROTEIN"/>
    <property type="match status" value="1"/>
</dbReference>
<feature type="region of interest" description="Disordered" evidence="1">
    <location>
        <begin position="527"/>
        <end position="568"/>
    </location>
</feature>
<dbReference type="PANTHER" id="PTHR10151:SF120">
    <property type="entry name" value="BIS(5'-ADENOSYL)-TRIPHOSPHATASE"/>
    <property type="match status" value="1"/>
</dbReference>
<organism evidence="3 4">
    <name type="scientific">Derxia gummosa DSM 723</name>
    <dbReference type="NCBI Taxonomy" id="1121388"/>
    <lineage>
        <taxon>Bacteria</taxon>
        <taxon>Pseudomonadati</taxon>
        <taxon>Pseudomonadota</taxon>
        <taxon>Betaproteobacteria</taxon>
        <taxon>Burkholderiales</taxon>
        <taxon>Alcaligenaceae</taxon>
        <taxon>Derxia</taxon>
    </lineage>
</organism>
<dbReference type="InterPro" id="IPR002591">
    <property type="entry name" value="Phosphodiest/P_Trfase"/>
</dbReference>
<evidence type="ECO:0000313" key="4">
    <source>
        <dbReference type="RefSeq" id="WP_051378121.1"/>
    </source>
</evidence>
<reference evidence="4" key="5">
    <citation type="submission" date="2025-08" db="UniProtKB">
        <authorList>
            <consortium name="RefSeq"/>
        </authorList>
    </citation>
    <scope>IDENTIFICATION</scope>
</reference>
<reference evidence="4" key="3">
    <citation type="journal article" date="2003" name="Biochim. Biophys. Acta">
        <title>Physiological and pathophysiological functions of the ecto-nucleotide pyrophosphatase/phosphodiesterase family.</title>
        <authorList>
            <person name="Goding J.W."/>
            <person name="Grobben B."/>
            <person name="Slegers H."/>
        </authorList>
    </citation>
    <scope>NUCLEOTIDE SEQUENCE</scope>
</reference>
<dbReference type="PANTHER" id="PTHR10151">
    <property type="entry name" value="ECTONUCLEOTIDE PYROPHOSPHATASE/PHOSPHODIESTERASE"/>
    <property type="match status" value="1"/>
</dbReference>
<reference evidence="4" key="2">
    <citation type="journal article" date="2001" name="J. Biol. Chem.">
        <title>Structural and catalytic similarities between nucleotide pyrophosphatases/phosphodiesterases and alkaline phosphatases.</title>
        <authorList>
            <person name="Gijsbers R."/>
            <person name="Ceulemans H."/>
            <person name="Stalmans W."/>
            <person name="Bollen M."/>
        </authorList>
    </citation>
    <scope>NUCLEOTIDE SEQUENCE</scope>
</reference>
<dbReference type="EC" id="3.-.-.-" evidence="4"/>
<protein>
    <submittedName>
        <fullName evidence="4">Alkaline phosphatase family protein</fullName>
        <ecNumber evidence="4">3.-.-.-</ecNumber>
    </submittedName>
</protein>
<feature type="chain" id="PRO_5034208941" evidence="2">
    <location>
        <begin position="19"/>
        <end position="743"/>
    </location>
</feature>
<dbReference type="Pfam" id="PF01663">
    <property type="entry name" value="Phosphodiest"/>
    <property type="match status" value="1"/>
</dbReference>
<dbReference type="GO" id="GO:0016787">
    <property type="term" value="F:hydrolase activity"/>
    <property type="evidence" value="ECO:0007669"/>
    <property type="project" value="UniProtKB-ARBA"/>
</dbReference>
<dbReference type="AlphaFoldDB" id="A0A8B6X908"/>
<reference evidence="4" key="1">
    <citation type="journal article" date="2000" name="Crit. Rev. Biochem. Mol. Biol.">
        <title>Nucleotide pyrophosphatases/phosphodiesterases on the move.</title>
        <authorList>
            <person name="Bollen M."/>
            <person name="Gijsbers R."/>
            <person name="Ceulemans H."/>
            <person name="Stalmans W."/>
            <person name="Stefan C."/>
        </authorList>
    </citation>
    <scope>NUCLEOTIDE SEQUENCE</scope>
</reference>
<feature type="compositionally biased region" description="Low complexity" evidence="1">
    <location>
        <begin position="532"/>
        <end position="568"/>
    </location>
</feature>
<name>A0A8B6X908_9BURK</name>
<evidence type="ECO:0000313" key="3">
    <source>
        <dbReference type="Proteomes" id="UP000675920"/>
    </source>
</evidence>
<accession>A0A8B6X908</accession>
<dbReference type="RefSeq" id="WP_051378121.1">
    <property type="nucleotide sequence ID" value="NZ_AXWS01000007.1"/>
</dbReference>
<dbReference type="Gene3D" id="3.40.720.10">
    <property type="entry name" value="Alkaline Phosphatase, subunit A"/>
    <property type="match status" value="2"/>
</dbReference>
<feature type="signal peptide" evidence="2">
    <location>
        <begin position="1"/>
        <end position="18"/>
    </location>
</feature>
<dbReference type="Proteomes" id="UP000675920">
    <property type="component" value="Unplaced"/>
</dbReference>